<gene>
    <name evidence="1" type="ORF">JJC05_16160</name>
</gene>
<dbReference type="AlphaFoldDB" id="A0A8G0P7H7"/>
<dbReference type="Gene3D" id="3.40.50.1110">
    <property type="entry name" value="SGNH hydrolase"/>
    <property type="match status" value="1"/>
</dbReference>
<sequence>MKKWVDTIPRMASKDYIHFNNRGSKVVAKTIFQSIQKEFEKIKNKPKKQIKKQNNKN</sequence>
<reference evidence="1" key="1">
    <citation type="submission" date="2020-12" db="EMBL/GenBank/DDBJ databases">
        <title>Genome sequencing of genetic groups of Flavobacterium columnare.</title>
        <authorList>
            <person name="Waldbieser G.C."/>
            <person name="Griffin M.J."/>
            <person name="LaFrentz B.R."/>
        </authorList>
    </citation>
    <scope>NUCLEOTIDE SEQUENCE</scope>
    <source>
        <strain evidence="1">90-106</strain>
    </source>
</reference>
<evidence type="ECO:0000313" key="1">
    <source>
        <dbReference type="EMBL" id="QYS88919.1"/>
    </source>
</evidence>
<dbReference type="EMBL" id="CP067378">
    <property type="protein sequence ID" value="QYS88919.1"/>
    <property type="molecule type" value="Genomic_DNA"/>
</dbReference>
<proteinExistence type="predicted"/>
<protein>
    <recommendedName>
        <fullName evidence="2">SGNH hydrolase-type esterase domain-containing protein</fullName>
    </recommendedName>
</protein>
<dbReference type="InterPro" id="IPR036514">
    <property type="entry name" value="SGNH_hydro_sf"/>
</dbReference>
<evidence type="ECO:0008006" key="2">
    <source>
        <dbReference type="Google" id="ProtNLM"/>
    </source>
</evidence>
<organism evidence="1">
    <name type="scientific">Flavobacterium columnare</name>
    <dbReference type="NCBI Taxonomy" id="996"/>
    <lineage>
        <taxon>Bacteria</taxon>
        <taxon>Pseudomonadati</taxon>
        <taxon>Bacteroidota</taxon>
        <taxon>Flavobacteriia</taxon>
        <taxon>Flavobacteriales</taxon>
        <taxon>Flavobacteriaceae</taxon>
        <taxon>Flavobacterium</taxon>
    </lineage>
</organism>
<accession>A0A8G0P7H7</accession>
<dbReference type="SUPFAM" id="SSF52266">
    <property type="entry name" value="SGNH hydrolase"/>
    <property type="match status" value="1"/>
</dbReference>
<dbReference type="Proteomes" id="UP000824721">
    <property type="component" value="Chromosome"/>
</dbReference>
<dbReference type="GO" id="GO:0016788">
    <property type="term" value="F:hydrolase activity, acting on ester bonds"/>
    <property type="evidence" value="ECO:0007669"/>
    <property type="project" value="UniProtKB-ARBA"/>
</dbReference>
<dbReference type="KEGG" id="fdv:JJC05_16160"/>
<name>A0A8G0P7H7_9FLAO</name>